<evidence type="ECO:0000313" key="1">
    <source>
        <dbReference type="EMBL" id="MBA2132716.1"/>
    </source>
</evidence>
<dbReference type="PROSITE" id="PS51343">
    <property type="entry name" value="PII_GLNB_DOM"/>
    <property type="match status" value="1"/>
</dbReference>
<dbReference type="Gene3D" id="3.30.70.120">
    <property type="match status" value="2"/>
</dbReference>
<dbReference type="SMART" id="SM00938">
    <property type="entry name" value="P-II"/>
    <property type="match status" value="1"/>
</dbReference>
<dbReference type="InterPro" id="IPR011322">
    <property type="entry name" value="N-reg_PII-like_a/b"/>
</dbReference>
<dbReference type="InterPro" id="IPR015867">
    <property type="entry name" value="N-reg_PII/ATP_PRibTrfase_C"/>
</dbReference>
<proteinExistence type="predicted"/>
<name>A0A8J6HZK3_9FIRM</name>
<gene>
    <name evidence="1" type="ORF">G5B42_04055</name>
</gene>
<sequence length="223" mass="24102">MSNNSGIDEWVLLCAIVNFGVGSKVINILKQQGVTGGTIFLGKGTVRNHLLEILDLTDIRKEIVLSVTVSSLADQALEALNKQLALYKPHHGIAFTIPVKGQVGVHHPEAPGQSKERRGVIKPMYNAIFTIVDKGKAEEVVEAGKSAGARGATVINARGSGIHETQKLFAMPIEPEKEIVMILAQVELTDAIVSKIKAQLQIEEPGKGIMFILNVDKTYGLYN</sequence>
<dbReference type="GO" id="GO:0030234">
    <property type="term" value="F:enzyme regulator activity"/>
    <property type="evidence" value="ECO:0007669"/>
    <property type="project" value="InterPro"/>
</dbReference>
<dbReference type="RefSeq" id="WP_181339170.1">
    <property type="nucleotide sequence ID" value="NZ_JAAKDE010000007.1"/>
</dbReference>
<dbReference type="Pfam" id="PF00543">
    <property type="entry name" value="P-II"/>
    <property type="match status" value="1"/>
</dbReference>
<dbReference type="SUPFAM" id="SSF54913">
    <property type="entry name" value="GlnB-like"/>
    <property type="match status" value="2"/>
</dbReference>
<accession>A0A8J6HZK3</accession>
<dbReference type="Proteomes" id="UP000657177">
    <property type="component" value="Unassembled WGS sequence"/>
</dbReference>
<organism evidence="1 2">
    <name type="scientific">Capillibacterium thermochitinicola</name>
    <dbReference type="NCBI Taxonomy" id="2699427"/>
    <lineage>
        <taxon>Bacteria</taxon>
        <taxon>Bacillati</taxon>
        <taxon>Bacillota</taxon>
        <taxon>Capillibacterium</taxon>
    </lineage>
</organism>
<dbReference type="EMBL" id="JAAKDE010000007">
    <property type="protein sequence ID" value="MBA2132716.1"/>
    <property type="molecule type" value="Genomic_DNA"/>
</dbReference>
<evidence type="ECO:0000313" key="2">
    <source>
        <dbReference type="Proteomes" id="UP000657177"/>
    </source>
</evidence>
<protein>
    <submittedName>
        <fullName evidence="1">P-II family nitrogen regulator</fullName>
    </submittedName>
</protein>
<reference evidence="1" key="1">
    <citation type="submission" date="2020-06" db="EMBL/GenBank/DDBJ databases">
        <title>Novel chitinolytic bacterium.</title>
        <authorList>
            <person name="Ungkulpasvich U."/>
            <person name="Kosugi A."/>
            <person name="Uke A."/>
        </authorList>
    </citation>
    <scope>NUCLEOTIDE SEQUENCE</scope>
    <source>
        <strain evidence="1">UUS1-1</strain>
    </source>
</reference>
<comment type="caution">
    <text evidence="1">The sequence shown here is derived from an EMBL/GenBank/DDBJ whole genome shotgun (WGS) entry which is preliminary data.</text>
</comment>
<dbReference type="AlphaFoldDB" id="A0A8J6HZK3"/>
<keyword evidence="2" id="KW-1185">Reference proteome</keyword>
<dbReference type="InterPro" id="IPR002187">
    <property type="entry name" value="N-reg_PII"/>
</dbReference>
<dbReference type="GO" id="GO:0006808">
    <property type="term" value="P:regulation of nitrogen utilization"/>
    <property type="evidence" value="ECO:0007669"/>
    <property type="project" value="InterPro"/>
</dbReference>